<proteinExistence type="predicted"/>
<dbReference type="PROSITE" id="PS51257">
    <property type="entry name" value="PROKAR_LIPOPROTEIN"/>
    <property type="match status" value="1"/>
</dbReference>
<keyword evidence="2" id="KW-0732">Signal</keyword>
<name>A0A540WZU5_9BACT</name>
<dbReference type="Proteomes" id="UP000315369">
    <property type="component" value="Unassembled WGS sequence"/>
</dbReference>
<evidence type="ECO:0000256" key="1">
    <source>
        <dbReference type="SAM" id="MobiDB-lite"/>
    </source>
</evidence>
<keyword evidence="4" id="KW-1185">Reference proteome</keyword>
<dbReference type="AlphaFoldDB" id="A0A540WZU5"/>
<sequence length="125" mass="13556">MRTRPLFWRRAFVASFLLLAACEAREPAASLPPSGEVFSERRPIQASSPSKQVGESCDSGHGTACISDICLHTRPEPGVGYFCTQRCESDAQCPQDWRCGQVFPTKGGELCVPPEGWTGAAAEPR</sequence>
<organism evidence="3 4">
    <name type="scientific">Myxococcus llanfairpwllgwyngyllgogerychwyrndrobwllllantysiliogogogochensis</name>
    <dbReference type="NCBI Taxonomy" id="2590453"/>
    <lineage>
        <taxon>Bacteria</taxon>
        <taxon>Pseudomonadati</taxon>
        <taxon>Myxococcota</taxon>
        <taxon>Myxococcia</taxon>
        <taxon>Myxococcales</taxon>
        <taxon>Cystobacterineae</taxon>
        <taxon>Myxococcaceae</taxon>
        <taxon>Myxococcus</taxon>
    </lineage>
</organism>
<dbReference type="EMBL" id="VIFM01000068">
    <property type="protein sequence ID" value="TQF14453.1"/>
    <property type="molecule type" value="Genomic_DNA"/>
</dbReference>
<feature type="signal peptide" evidence="2">
    <location>
        <begin position="1"/>
        <end position="20"/>
    </location>
</feature>
<reference evidence="3 4" key="1">
    <citation type="submission" date="2019-06" db="EMBL/GenBank/DDBJ databases">
        <authorList>
            <person name="Livingstone P."/>
            <person name="Whitworth D."/>
        </authorList>
    </citation>
    <scope>NUCLEOTIDE SEQUENCE [LARGE SCALE GENOMIC DNA]</scope>
    <source>
        <strain evidence="3 4">AM401</strain>
    </source>
</reference>
<evidence type="ECO:0000313" key="4">
    <source>
        <dbReference type="Proteomes" id="UP000315369"/>
    </source>
</evidence>
<dbReference type="OrthoDB" id="5524372at2"/>
<comment type="caution">
    <text evidence="3">The sequence shown here is derived from an EMBL/GenBank/DDBJ whole genome shotgun (WGS) entry which is preliminary data.</text>
</comment>
<gene>
    <name evidence="3" type="ORF">FJV41_18575</name>
</gene>
<evidence type="ECO:0008006" key="5">
    <source>
        <dbReference type="Google" id="ProtNLM"/>
    </source>
</evidence>
<feature type="region of interest" description="Disordered" evidence="1">
    <location>
        <begin position="29"/>
        <end position="56"/>
    </location>
</feature>
<protein>
    <recommendedName>
        <fullName evidence="5">Lipoprotein</fullName>
    </recommendedName>
</protein>
<feature type="chain" id="PRO_5021981655" description="Lipoprotein" evidence="2">
    <location>
        <begin position="21"/>
        <end position="125"/>
    </location>
</feature>
<accession>A0A540WZU5</accession>
<evidence type="ECO:0000313" key="3">
    <source>
        <dbReference type="EMBL" id="TQF14453.1"/>
    </source>
</evidence>
<evidence type="ECO:0000256" key="2">
    <source>
        <dbReference type="SAM" id="SignalP"/>
    </source>
</evidence>